<gene>
    <name evidence="2" type="ORF">FDP41_010396</name>
</gene>
<evidence type="ECO:0000256" key="1">
    <source>
        <dbReference type="SAM" id="MobiDB-lite"/>
    </source>
</evidence>
<evidence type="ECO:0000313" key="3">
    <source>
        <dbReference type="Proteomes" id="UP000444721"/>
    </source>
</evidence>
<comment type="caution">
    <text evidence="2">The sequence shown here is derived from an EMBL/GenBank/DDBJ whole genome shotgun (WGS) entry which is preliminary data.</text>
</comment>
<keyword evidence="3" id="KW-1185">Reference proteome</keyword>
<organism evidence="2 3">
    <name type="scientific">Naegleria fowleri</name>
    <name type="common">Brain eating amoeba</name>
    <dbReference type="NCBI Taxonomy" id="5763"/>
    <lineage>
        <taxon>Eukaryota</taxon>
        <taxon>Discoba</taxon>
        <taxon>Heterolobosea</taxon>
        <taxon>Tetramitia</taxon>
        <taxon>Eutetramitia</taxon>
        <taxon>Vahlkampfiidae</taxon>
        <taxon>Naegleria</taxon>
    </lineage>
</organism>
<sequence length="104" mass="11448">MSSSSSTSASHQSPIGRSFSELQKKEETLAKIYGYEADVHHADDTILYKKEKPKASFGEFLSSISKAQHTNTSRNKRKSIPAHAPAKTLDIAFPVTPMNTHTSK</sequence>
<evidence type="ECO:0000313" key="2">
    <source>
        <dbReference type="EMBL" id="KAF0983331.1"/>
    </source>
</evidence>
<dbReference type="RefSeq" id="XP_044568044.1">
    <property type="nucleotide sequence ID" value="XM_044700689.1"/>
</dbReference>
<dbReference type="VEuPathDB" id="AmoebaDB:FDP41_010396"/>
<proteinExistence type="predicted"/>
<dbReference type="OrthoDB" id="10301013at2759"/>
<accession>A0A6A5C873</accession>
<dbReference type="Proteomes" id="UP000444721">
    <property type="component" value="Unassembled WGS sequence"/>
</dbReference>
<dbReference type="EMBL" id="VFQX01000006">
    <property type="protein sequence ID" value="KAF0983331.1"/>
    <property type="molecule type" value="Genomic_DNA"/>
</dbReference>
<dbReference type="GeneID" id="68117611"/>
<reference evidence="2 3" key="1">
    <citation type="journal article" date="2019" name="Sci. Rep.">
        <title>Nanopore sequencing improves the draft genome of the human pathogenic amoeba Naegleria fowleri.</title>
        <authorList>
            <person name="Liechti N."/>
            <person name="Schurch N."/>
            <person name="Bruggmann R."/>
            <person name="Wittwer M."/>
        </authorList>
    </citation>
    <scope>NUCLEOTIDE SEQUENCE [LARGE SCALE GENOMIC DNA]</scope>
    <source>
        <strain evidence="2 3">ATCC 30894</strain>
    </source>
</reference>
<dbReference type="VEuPathDB" id="AmoebaDB:NfTy_011850"/>
<name>A0A6A5C873_NAEFO</name>
<feature type="region of interest" description="Disordered" evidence="1">
    <location>
        <begin position="1"/>
        <end position="21"/>
    </location>
</feature>
<feature type="compositionally biased region" description="Low complexity" evidence="1">
    <location>
        <begin position="1"/>
        <end position="13"/>
    </location>
</feature>
<dbReference type="AlphaFoldDB" id="A0A6A5C873"/>
<protein>
    <submittedName>
        <fullName evidence="2">Uncharacterized protein</fullName>
    </submittedName>
</protein>
<dbReference type="VEuPathDB" id="AmoebaDB:NF0067580"/>